<organism evidence="1 2">
    <name type="scientific">Plesiocystis pacifica SIR-1</name>
    <dbReference type="NCBI Taxonomy" id="391625"/>
    <lineage>
        <taxon>Bacteria</taxon>
        <taxon>Pseudomonadati</taxon>
        <taxon>Myxococcota</taxon>
        <taxon>Polyangia</taxon>
        <taxon>Nannocystales</taxon>
        <taxon>Nannocystaceae</taxon>
        <taxon>Plesiocystis</taxon>
    </lineage>
</organism>
<protein>
    <submittedName>
        <fullName evidence="1">Uncharacterized protein</fullName>
    </submittedName>
</protein>
<accession>A6GJX6</accession>
<dbReference type="AlphaFoldDB" id="A6GJX6"/>
<proteinExistence type="predicted"/>
<gene>
    <name evidence="1" type="ORF">PPSIR1_16275</name>
</gene>
<dbReference type="OrthoDB" id="5501219at2"/>
<sequence>MRRIGGLAALLVLGALSVTTHQTVRDARAEFPRDADVLYLPPPQHLQPMSLGYREALADLIWIRAVIFAGDRIGATNYSWIMEYLEAIYTLSPQFRRPYAWGGVAFIYSGEAIDRDMVDRAIELYRRGIAHFPEDHELLFALGMLLTRDVQSVAGYDEVERELAMEEGTALIRKAAAFGAPPLVRQLAATLVTQGGADQLAIQFLESQLMQAEDEEHRRLLRQKLESVVGEAGFEQVQRLRADFEAEHQADLPYVHPDLYVLLRD</sequence>
<reference evidence="1 2" key="1">
    <citation type="submission" date="2007-06" db="EMBL/GenBank/DDBJ databases">
        <authorList>
            <person name="Shimkets L."/>
            <person name="Ferriera S."/>
            <person name="Johnson J."/>
            <person name="Kravitz S."/>
            <person name="Beeson K."/>
            <person name="Sutton G."/>
            <person name="Rogers Y.-H."/>
            <person name="Friedman R."/>
            <person name="Frazier M."/>
            <person name="Venter J.C."/>
        </authorList>
    </citation>
    <scope>NUCLEOTIDE SEQUENCE [LARGE SCALE GENOMIC DNA]</scope>
    <source>
        <strain evidence="1 2">SIR-1</strain>
    </source>
</reference>
<comment type="caution">
    <text evidence="1">The sequence shown here is derived from an EMBL/GenBank/DDBJ whole genome shotgun (WGS) entry which is preliminary data.</text>
</comment>
<dbReference type="RefSeq" id="WP_006977012.1">
    <property type="nucleotide sequence ID" value="NZ_ABCS01000171.1"/>
</dbReference>
<dbReference type="STRING" id="391625.PPSIR1_16275"/>
<dbReference type="eggNOG" id="COG0457">
    <property type="taxonomic scope" value="Bacteria"/>
</dbReference>
<evidence type="ECO:0000313" key="1">
    <source>
        <dbReference type="EMBL" id="EDM73835.1"/>
    </source>
</evidence>
<dbReference type="Proteomes" id="UP000005801">
    <property type="component" value="Unassembled WGS sequence"/>
</dbReference>
<keyword evidence="2" id="KW-1185">Reference proteome</keyword>
<name>A6GJX6_9BACT</name>
<evidence type="ECO:0000313" key="2">
    <source>
        <dbReference type="Proteomes" id="UP000005801"/>
    </source>
</evidence>
<dbReference type="EMBL" id="ABCS01000171">
    <property type="protein sequence ID" value="EDM73835.1"/>
    <property type="molecule type" value="Genomic_DNA"/>
</dbReference>